<evidence type="ECO:0000313" key="1">
    <source>
        <dbReference type="EMBL" id="CAI6359284.1"/>
    </source>
</evidence>
<sequence>MALKMKENYQKTATAAAKQQAASPANVYLNRAGTAVTLTNEPITMNNRQKNQGKLPKDCEAVESIKGRFSWETIGEHRVPYIIRVINGEELKFVSARMAETQLLNIYLGYLHADIYTSCTNVRSLLITKPEAKLLNDINEKHADCMYGKKDFLAGNDCIVSLEDVREFYTFIEVCYKKIMCDITPGHREKCGFIRINSVSVVPYCIKDNQKYVPLFYFEGVSENLRQQSLKLENWDLAYLKFGFKVHGIIKELFASDSCAVASLDEIKNIFPPETNFEEYYPAKVFYSQLLTIQKSKRVNPPGVWIRAPPKVVPAKNTVAHTLTAPAPARPANQIFLLNFQGSTMSQGSSLVNSVVNVVPPPPLVCASNTTLIIGNTISNSNVVPISQMRQTQQSYSGQSVHDRLTNTQQRKALRNAAPVAIAPPSEIIDLTSPSSSSIPPTVQENSLRPIIRWQMMGIPERMGREHGTLNNVAYKIQKSTLQGRAIHCINAKPYIHNKDLLVTLKDFVQMVLPSCTVEKCAFVLNKYLKTTIFSGNSEQLAVLKRNGRIRQIYPAAATPMARLHDVTRALPQFKAFVSKLDKQREQYQAGAAGGPAKRRRTR</sequence>
<reference evidence="1 2" key="1">
    <citation type="submission" date="2023-01" db="EMBL/GenBank/DDBJ databases">
        <authorList>
            <person name="Whitehead M."/>
        </authorList>
    </citation>
    <scope>NUCLEOTIDE SEQUENCE [LARGE SCALE GENOMIC DNA]</scope>
</reference>
<protein>
    <submittedName>
        <fullName evidence="1">Uncharacterized protein</fullName>
    </submittedName>
</protein>
<accession>A0AAV0WT52</accession>
<organism evidence="1 2">
    <name type="scientific">Macrosiphum euphorbiae</name>
    <name type="common">potato aphid</name>
    <dbReference type="NCBI Taxonomy" id="13131"/>
    <lineage>
        <taxon>Eukaryota</taxon>
        <taxon>Metazoa</taxon>
        <taxon>Ecdysozoa</taxon>
        <taxon>Arthropoda</taxon>
        <taxon>Hexapoda</taxon>
        <taxon>Insecta</taxon>
        <taxon>Pterygota</taxon>
        <taxon>Neoptera</taxon>
        <taxon>Paraneoptera</taxon>
        <taxon>Hemiptera</taxon>
        <taxon>Sternorrhyncha</taxon>
        <taxon>Aphidomorpha</taxon>
        <taxon>Aphidoidea</taxon>
        <taxon>Aphididae</taxon>
        <taxon>Macrosiphini</taxon>
        <taxon>Macrosiphum</taxon>
    </lineage>
</organism>
<dbReference type="EMBL" id="CARXXK010000002">
    <property type="protein sequence ID" value="CAI6359284.1"/>
    <property type="molecule type" value="Genomic_DNA"/>
</dbReference>
<name>A0AAV0WT52_9HEMI</name>
<gene>
    <name evidence="1" type="ORF">MEUPH1_LOCUS14709</name>
</gene>
<proteinExistence type="predicted"/>
<dbReference type="AlphaFoldDB" id="A0AAV0WT52"/>
<keyword evidence="2" id="KW-1185">Reference proteome</keyword>
<dbReference type="Proteomes" id="UP001160148">
    <property type="component" value="Unassembled WGS sequence"/>
</dbReference>
<evidence type="ECO:0000313" key="2">
    <source>
        <dbReference type="Proteomes" id="UP001160148"/>
    </source>
</evidence>
<comment type="caution">
    <text evidence="1">The sequence shown here is derived from an EMBL/GenBank/DDBJ whole genome shotgun (WGS) entry which is preliminary data.</text>
</comment>